<gene>
    <name evidence="1" type="ORF">LY89DRAFT_197357</name>
</gene>
<dbReference type="Gene3D" id="2.160.20.80">
    <property type="entry name" value="E3 ubiquitin-protein ligase SopA"/>
    <property type="match status" value="1"/>
</dbReference>
<dbReference type="SUPFAM" id="SSF141571">
    <property type="entry name" value="Pentapeptide repeat-like"/>
    <property type="match status" value="1"/>
</dbReference>
<name>A0A194WZ19_MOLSC</name>
<evidence type="ECO:0000313" key="1">
    <source>
        <dbReference type="EMBL" id="KUJ12944.1"/>
    </source>
</evidence>
<dbReference type="InterPro" id="IPR001646">
    <property type="entry name" value="5peptide_repeat"/>
</dbReference>
<dbReference type="GeneID" id="28815484"/>
<dbReference type="AlphaFoldDB" id="A0A194WZ19"/>
<keyword evidence="2" id="KW-1185">Reference proteome</keyword>
<evidence type="ECO:0000313" key="2">
    <source>
        <dbReference type="Proteomes" id="UP000070700"/>
    </source>
</evidence>
<protein>
    <submittedName>
        <fullName evidence="1">Uncharacterized protein</fullName>
    </submittedName>
</protein>
<dbReference type="InParanoid" id="A0A194WZ19"/>
<dbReference type="KEGG" id="psco:LY89DRAFT_197357"/>
<proteinExistence type="predicted"/>
<dbReference type="Pfam" id="PF00805">
    <property type="entry name" value="Pentapeptide"/>
    <property type="match status" value="1"/>
</dbReference>
<reference evidence="1 2" key="1">
    <citation type="submission" date="2015-10" db="EMBL/GenBank/DDBJ databases">
        <title>Full genome of DAOMC 229536 Phialocephala scopiformis, a fungal endophyte of spruce producing the potent anti-insectan compound rugulosin.</title>
        <authorList>
            <consortium name="DOE Joint Genome Institute"/>
            <person name="Walker A.K."/>
            <person name="Frasz S.L."/>
            <person name="Seifert K.A."/>
            <person name="Miller J.D."/>
            <person name="Mondo S.J."/>
            <person name="Labutti K."/>
            <person name="Lipzen A."/>
            <person name="Dockter R."/>
            <person name="Kennedy M."/>
            <person name="Grigoriev I.V."/>
            <person name="Spatafora J.W."/>
        </authorList>
    </citation>
    <scope>NUCLEOTIDE SEQUENCE [LARGE SCALE GENOMIC DNA]</scope>
    <source>
        <strain evidence="1 2">CBS 120377</strain>
    </source>
</reference>
<dbReference type="RefSeq" id="XP_018067299.1">
    <property type="nucleotide sequence ID" value="XM_018205758.1"/>
</dbReference>
<accession>A0A194WZ19</accession>
<sequence length="311" mass="35341">MAMIKCFLSKGWGCSFNSGDLSVSFLESSAIRGMIFKYADFEKCKLTGVRLIGCEITDSELDGCDLTDCMIKKSASKDSKMSRCTISENVDAINTTFTKCIVNNANMQRCKFQTSVCFESTATDTNMDSCRADTVVVKTSRNVTYTNSELRFCSIDGGFVTHSSLSDCELERQSGLFFRIKDCQVISHPLALRKFIPEIRDLIFEYALAGNGKDSSLIAALRGEPKLYHEALEVLRKTCVFRLIDDFHYYYKAIPYWEVATTRSPPERLWSPHAILMDTTYEYYNAWQHIQHISVRQVQPTSYDRVLQASD</sequence>
<organism evidence="1 2">
    <name type="scientific">Mollisia scopiformis</name>
    <name type="common">Conifer needle endophyte fungus</name>
    <name type="synonym">Phialocephala scopiformis</name>
    <dbReference type="NCBI Taxonomy" id="149040"/>
    <lineage>
        <taxon>Eukaryota</taxon>
        <taxon>Fungi</taxon>
        <taxon>Dikarya</taxon>
        <taxon>Ascomycota</taxon>
        <taxon>Pezizomycotina</taxon>
        <taxon>Leotiomycetes</taxon>
        <taxon>Helotiales</taxon>
        <taxon>Mollisiaceae</taxon>
        <taxon>Mollisia</taxon>
    </lineage>
</organism>
<dbReference type="OrthoDB" id="3531154at2759"/>
<dbReference type="Proteomes" id="UP000070700">
    <property type="component" value="Unassembled WGS sequence"/>
</dbReference>
<dbReference type="EMBL" id="KQ947423">
    <property type="protein sequence ID" value="KUJ12944.1"/>
    <property type="molecule type" value="Genomic_DNA"/>
</dbReference>